<sequence>MKGNDELEHVDRLRNLPECLMLQILLKLGTKDVVKCSVLSSWWRNFWKLVPGLDLDLDDFPDHVAFASFIDRFLLSYNSESRLQHFKFAYEPEEEDDEVDVSRLIRWISTVIDRKVQDLHVSCRAVEIPQTVYTCESLVSLNLRGVILPNPKIVSLPFVKVIALDWVRCTTDWGLGRLISGSPLLKSFTLTLSTWRRHRLYKDLVVAIDAPRLEYLRIYDIFAQSFIIHSLGSLVEADIDIAFNTLCKNRYDPEIMSQ</sequence>
<proteinExistence type="predicted"/>
<feature type="domain" description="F-box" evidence="1">
    <location>
        <begin position="14"/>
        <end position="50"/>
    </location>
</feature>
<dbReference type="InterPro" id="IPR032675">
    <property type="entry name" value="LRR_dom_sf"/>
</dbReference>
<accession>A0A6D2J9Y2</accession>
<evidence type="ECO:0000313" key="3">
    <source>
        <dbReference type="Proteomes" id="UP000467841"/>
    </source>
</evidence>
<dbReference type="AlphaFoldDB" id="A0A6D2J9Y2"/>
<dbReference type="SUPFAM" id="SSF52047">
    <property type="entry name" value="RNI-like"/>
    <property type="match status" value="1"/>
</dbReference>
<dbReference type="PANTHER" id="PTHR31900:SF33">
    <property type="entry name" value="PROTEIN WITH RNI-LIKE_FBD-LIKE DOMAIN"/>
    <property type="match status" value="1"/>
</dbReference>
<dbReference type="EMBL" id="CACVBM020001192">
    <property type="protein sequence ID" value="CAA7038379.1"/>
    <property type="molecule type" value="Genomic_DNA"/>
</dbReference>
<keyword evidence="3" id="KW-1185">Reference proteome</keyword>
<dbReference type="InterPro" id="IPR001810">
    <property type="entry name" value="F-box_dom"/>
</dbReference>
<dbReference type="Gene3D" id="3.80.10.10">
    <property type="entry name" value="Ribonuclease Inhibitor"/>
    <property type="match status" value="1"/>
</dbReference>
<protein>
    <recommendedName>
        <fullName evidence="1">F-box domain-containing protein</fullName>
    </recommendedName>
</protein>
<dbReference type="OrthoDB" id="913093at2759"/>
<reference evidence="2" key="1">
    <citation type="submission" date="2020-01" db="EMBL/GenBank/DDBJ databases">
        <authorList>
            <person name="Mishra B."/>
        </authorList>
    </citation>
    <scope>NUCLEOTIDE SEQUENCE [LARGE SCALE GENOMIC DNA]</scope>
</reference>
<dbReference type="SUPFAM" id="SSF81383">
    <property type="entry name" value="F-box domain"/>
    <property type="match status" value="1"/>
</dbReference>
<dbReference type="Proteomes" id="UP000467841">
    <property type="component" value="Unassembled WGS sequence"/>
</dbReference>
<dbReference type="InterPro" id="IPR050232">
    <property type="entry name" value="FBL13/AtMIF1-like"/>
</dbReference>
<comment type="caution">
    <text evidence="2">The sequence shown here is derived from an EMBL/GenBank/DDBJ whole genome shotgun (WGS) entry which is preliminary data.</text>
</comment>
<evidence type="ECO:0000259" key="1">
    <source>
        <dbReference type="Pfam" id="PF00646"/>
    </source>
</evidence>
<dbReference type="InterPro" id="IPR036047">
    <property type="entry name" value="F-box-like_dom_sf"/>
</dbReference>
<dbReference type="PANTHER" id="PTHR31900">
    <property type="entry name" value="F-BOX/RNI SUPERFAMILY PROTEIN-RELATED"/>
    <property type="match status" value="1"/>
</dbReference>
<organism evidence="2 3">
    <name type="scientific">Microthlaspi erraticum</name>
    <dbReference type="NCBI Taxonomy" id="1685480"/>
    <lineage>
        <taxon>Eukaryota</taxon>
        <taxon>Viridiplantae</taxon>
        <taxon>Streptophyta</taxon>
        <taxon>Embryophyta</taxon>
        <taxon>Tracheophyta</taxon>
        <taxon>Spermatophyta</taxon>
        <taxon>Magnoliopsida</taxon>
        <taxon>eudicotyledons</taxon>
        <taxon>Gunneridae</taxon>
        <taxon>Pentapetalae</taxon>
        <taxon>rosids</taxon>
        <taxon>malvids</taxon>
        <taxon>Brassicales</taxon>
        <taxon>Brassicaceae</taxon>
        <taxon>Coluteocarpeae</taxon>
        <taxon>Microthlaspi</taxon>
    </lineage>
</organism>
<gene>
    <name evidence="2" type="ORF">MERR_LOCUS25614</name>
</gene>
<evidence type="ECO:0000313" key="2">
    <source>
        <dbReference type="EMBL" id="CAA7038379.1"/>
    </source>
</evidence>
<name>A0A6D2J9Y2_9BRAS</name>
<dbReference type="Pfam" id="PF00646">
    <property type="entry name" value="F-box"/>
    <property type="match status" value="1"/>
</dbReference>